<keyword evidence="4" id="KW-1185">Reference proteome</keyword>
<comment type="similarity">
    <text evidence="1">Belongs to the bacterial solute-binding protein 1 family. WtpA subfamily.</text>
</comment>
<dbReference type="Pfam" id="PF13531">
    <property type="entry name" value="SBP_bac_11"/>
    <property type="match status" value="1"/>
</dbReference>
<dbReference type="PANTHER" id="PTHR30632">
    <property type="entry name" value="MOLYBDATE-BINDING PERIPLASMIC PROTEIN"/>
    <property type="match status" value="1"/>
</dbReference>
<evidence type="ECO:0000313" key="4">
    <source>
        <dbReference type="Proteomes" id="UP000536746"/>
    </source>
</evidence>
<comment type="caution">
    <text evidence="3">The sequence shown here is derived from an EMBL/GenBank/DDBJ whole genome shotgun (WGS) entry which is preliminary data.</text>
</comment>
<dbReference type="Proteomes" id="UP000536746">
    <property type="component" value="Unassembled WGS sequence"/>
</dbReference>
<dbReference type="SUPFAM" id="SSF53850">
    <property type="entry name" value="Periplasmic binding protein-like II"/>
    <property type="match status" value="1"/>
</dbReference>
<dbReference type="PANTHER" id="PTHR30632:SF16">
    <property type="entry name" value="MOLYBDATE_TUNGSTATE-BINDING PROTEIN WTPA"/>
    <property type="match status" value="1"/>
</dbReference>
<dbReference type="EMBL" id="JABFMT010000006">
    <property type="protein sequence ID" value="NUU01559.1"/>
    <property type="molecule type" value="Genomic_DNA"/>
</dbReference>
<dbReference type="CDD" id="cd13540">
    <property type="entry name" value="PBP2_ModA_WtpA"/>
    <property type="match status" value="1"/>
</dbReference>
<gene>
    <name evidence="3" type="ORF">HNO84_08115</name>
</gene>
<dbReference type="InterPro" id="IPR050682">
    <property type="entry name" value="ModA/WtpA"/>
</dbReference>
<keyword evidence="2" id="KW-0732">Signal</keyword>
<protein>
    <submittedName>
        <fullName evidence="3">Extracellular solute-binding protein</fullName>
    </submittedName>
</protein>
<feature type="signal peptide" evidence="2">
    <location>
        <begin position="1"/>
        <end position="30"/>
    </location>
</feature>
<dbReference type="RefSeq" id="WP_175354612.1">
    <property type="nucleotide sequence ID" value="NZ_JABFMT010000006.1"/>
</dbReference>
<evidence type="ECO:0000256" key="1">
    <source>
        <dbReference type="ARBA" id="ARBA00009438"/>
    </source>
</evidence>
<accession>A0ABX2LV75</accession>
<name>A0ABX2LV75_9BURK</name>
<dbReference type="Gene3D" id="3.40.190.10">
    <property type="entry name" value="Periplasmic binding protein-like II"/>
    <property type="match status" value="2"/>
</dbReference>
<reference evidence="3 4" key="1">
    <citation type="journal article" date="2020" name="Front. Plant Sci.">
        <title>Isolation of Rhizosphere Bacteria That Improve Quality and Water Stress Tolerance in Greenhouse Ornamentals.</title>
        <authorList>
            <person name="Nordstedt N.P."/>
            <person name="Jones M.L."/>
        </authorList>
    </citation>
    <scope>NUCLEOTIDE SEQUENCE [LARGE SCALE GENOMIC DNA]</scope>
    <source>
        <strain evidence="3 4">C6C2</strain>
    </source>
</reference>
<proteinExistence type="inferred from homology"/>
<organism evidence="3 4">
    <name type="scientific">Herbaspirillum robiniae</name>
    <dbReference type="NCBI Taxonomy" id="2014887"/>
    <lineage>
        <taxon>Bacteria</taxon>
        <taxon>Pseudomonadati</taxon>
        <taxon>Pseudomonadota</taxon>
        <taxon>Betaproteobacteria</taxon>
        <taxon>Burkholderiales</taxon>
        <taxon>Oxalobacteraceae</taxon>
        <taxon>Herbaspirillum</taxon>
    </lineage>
</organism>
<evidence type="ECO:0000313" key="3">
    <source>
        <dbReference type="EMBL" id="NUU01559.1"/>
    </source>
</evidence>
<feature type="chain" id="PRO_5047308602" evidence="2">
    <location>
        <begin position="31"/>
        <end position="315"/>
    </location>
</feature>
<evidence type="ECO:0000256" key="2">
    <source>
        <dbReference type="SAM" id="SignalP"/>
    </source>
</evidence>
<sequence>MKTSLESAARIGAAGMLLAAASLASFTAHAGDTLRVTYAGSMGVVMNKYLGPAFAQREHLQYQGQGQGAYGMARLLAARKLVADVFVSVNPGPMDILKQAGLVDQAVPVASTRMVIAYNPKSAYAPQLKAAADGAANQPWWRVLQSAGLRFGRTDPAVDPQGQNIVFTFMLAEKFYAQPGLAQAVLGPVDNPEQVFGEGGLLTRLEAGQLDAASGYESATLSAGLPYVALPDQINLSNPAYARDWYDTVGFAIRARDGKEQTVHPQALVFYAAVLKNAPDPQAAQKFLAFLQGGEGQALLRRNGYGEPKGDALYR</sequence>